<comment type="catalytic activity">
    <reaction evidence="1">
        <text>Cleavage of peptide bonds with very broad specificity.</text>
        <dbReference type="EC" id="3.4.25.1"/>
    </reaction>
</comment>
<keyword evidence="10" id="KW-0539">Nucleus</keyword>
<evidence type="ECO:0000256" key="9">
    <source>
        <dbReference type="ARBA" id="ARBA00023145"/>
    </source>
</evidence>
<dbReference type="SUPFAM" id="SSF56235">
    <property type="entry name" value="N-terminal nucleophile aminohydrolases (Ntn hydrolases)"/>
    <property type="match status" value="1"/>
</dbReference>
<keyword evidence="4" id="KW-0963">Cytoplasm</keyword>
<comment type="subunit">
    <text evidence="11">The 26S proteasome consists of a 20S proteasome core and two 19S regulatory subunits. The 20S proteasome core is composed of 28 subunits that are arranged in four stacked rings, resulting in a barrel-shaped structure. The two end rings are each formed by seven alpha subunits, and the two central rings are each formed by seven beta subunits. The catalytic chamber with the active sites is on the inside of the barrel.</text>
</comment>
<dbReference type="PRINTS" id="PR00141">
    <property type="entry name" value="PROTEASOME"/>
</dbReference>
<organism evidence="13 14">
    <name type="scientific">Hypothenemus hampei</name>
    <name type="common">Coffee berry borer</name>
    <dbReference type="NCBI Taxonomy" id="57062"/>
    <lineage>
        <taxon>Eukaryota</taxon>
        <taxon>Metazoa</taxon>
        <taxon>Ecdysozoa</taxon>
        <taxon>Arthropoda</taxon>
        <taxon>Hexapoda</taxon>
        <taxon>Insecta</taxon>
        <taxon>Pterygota</taxon>
        <taxon>Neoptera</taxon>
        <taxon>Endopterygota</taxon>
        <taxon>Coleoptera</taxon>
        <taxon>Polyphaga</taxon>
        <taxon>Cucujiformia</taxon>
        <taxon>Curculionidae</taxon>
        <taxon>Scolytinae</taxon>
        <taxon>Hypothenemus</taxon>
    </lineage>
</organism>
<evidence type="ECO:0000256" key="10">
    <source>
        <dbReference type="ARBA" id="ARBA00023242"/>
    </source>
</evidence>
<evidence type="ECO:0000256" key="1">
    <source>
        <dbReference type="ARBA" id="ARBA00001198"/>
    </source>
</evidence>
<dbReference type="AlphaFoldDB" id="A0ABD1ELY3"/>
<name>A0ABD1ELY3_HYPHA</name>
<evidence type="ECO:0000256" key="12">
    <source>
        <dbReference type="PIRSR" id="PIRSR600243-1"/>
    </source>
</evidence>
<dbReference type="GO" id="GO:0006508">
    <property type="term" value="P:proteolysis"/>
    <property type="evidence" value="ECO:0007669"/>
    <property type="project" value="UniProtKB-KW"/>
</dbReference>
<proteinExistence type="predicted"/>
<sequence>MVLESDNDWMNAAHSTGTSIMAAEFKGGVVIGADSRTTTGAYIANRVTDKLTKVTEHIYCCRSGSAADTQAISDIVSYHLGFHGMELGEEPLVEVGANVFKELCYNYRDSLMAGILVAGWDKKKGGQVYSIPIGGMCVRQSVSIGGSGSSYVYGYVDANYKQDMTQEECVKFVTNTLALAMSRDGSSGGVVRLGIISEKGIERKVILGTELPKFYQE</sequence>
<reference evidence="13 14" key="1">
    <citation type="submission" date="2024-05" db="EMBL/GenBank/DDBJ databases">
        <title>Genetic variation in Jamaican populations of the coffee berry borer (Hypothenemus hampei).</title>
        <authorList>
            <person name="Errbii M."/>
            <person name="Myrie A."/>
        </authorList>
    </citation>
    <scope>NUCLEOTIDE SEQUENCE [LARGE SCALE GENOMIC DNA]</scope>
    <source>
        <strain evidence="13">JA-Hopewell-2020-01-JO</strain>
        <tissue evidence="13">Whole body</tissue>
    </source>
</reference>
<protein>
    <recommendedName>
        <fullName evidence="3">proteasome endopeptidase complex</fullName>
        <ecNumber evidence="3">3.4.25.1</ecNumber>
    </recommendedName>
</protein>
<dbReference type="EC" id="3.4.25.1" evidence="3"/>
<dbReference type="FunFam" id="3.60.20.10:FF:000010">
    <property type="entry name" value="Proteasome subunit beta type-1"/>
    <property type="match status" value="1"/>
</dbReference>
<feature type="active site" description="Nucleophile" evidence="12">
    <location>
        <position position="18"/>
    </location>
</feature>
<evidence type="ECO:0000313" key="14">
    <source>
        <dbReference type="Proteomes" id="UP001566132"/>
    </source>
</evidence>
<evidence type="ECO:0000256" key="8">
    <source>
        <dbReference type="ARBA" id="ARBA00022942"/>
    </source>
</evidence>
<dbReference type="PROSITE" id="PS51476">
    <property type="entry name" value="PROTEASOME_BETA_2"/>
    <property type="match status" value="1"/>
</dbReference>
<dbReference type="PANTHER" id="PTHR32194:SF0">
    <property type="entry name" value="ATP-DEPENDENT PROTEASE SUBUNIT HSLV"/>
    <property type="match status" value="1"/>
</dbReference>
<dbReference type="Proteomes" id="UP001566132">
    <property type="component" value="Unassembled WGS sequence"/>
</dbReference>
<dbReference type="CDD" id="cd03762">
    <property type="entry name" value="proteasome_beta_type_6"/>
    <property type="match status" value="1"/>
</dbReference>
<dbReference type="Gene3D" id="3.60.20.10">
    <property type="entry name" value="Glutamine Phosphoribosylpyrophosphate, subunit 1, domain 1"/>
    <property type="match status" value="1"/>
</dbReference>
<dbReference type="GO" id="GO:0004298">
    <property type="term" value="F:threonine-type endopeptidase activity"/>
    <property type="evidence" value="ECO:0007669"/>
    <property type="project" value="UniProtKB-KW"/>
</dbReference>
<evidence type="ECO:0000313" key="13">
    <source>
        <dbReference type="EMBL" id="KAL1497513.1"/>
    </source>
</evidence>
<dbReference type="InterPro" id="IPR001353">
    <property type="entry name" value="Proteasome_sua/b"/>
</dbReference>
<comment type="subcellular location">
    <subcellularLocation>
        <location evidence="2">Nucleus</location>
    </subcellularLocation>
</comment>
<keyword evidence="7" id="KW-0378">Hydrolase</keyword>
<keyword evidence="8" id="KW-0647">Proteasome</keyword>
<evidence type="ECO:0000256" key="3">
    <source>
        <dbReference type="ARBA" id="ARBA00012039"/>
    </source>
</evidence>
<gene>
    <name evidence="13" type="ORF">ABEB36_008460</name>
</gene>
<evidence type="ECO:0000256" key="4">
    <source>
        <dbReference type="ARBA" id="ARBA00022490"/>
    </source>
</evidence>
<dbReference type="InterPro" id="IPR000243">
    <property type="entry name" value="Pept_T1A_subB"/>
</dbReference>
<keyword evidence="14" id="KW-1185">Reference proteome</keyword>
<dbReference type="InterPro" id="IPR023333">
    <property type="entry name" value="Proteasome_suB-type"/>
</dbReference>
<evidence type="ECO:0000256" key="5">
    <source>
        <dbReference type="ARBA" id="ARBA00022670"/>
    </source>
</evidence>
<dbReference type="GO" id="GO:0019774">
    <property type="term" value="C:proteasome core complex, beta-subunit complex"/>
    <property type="evidence" value="ECO:0007669"/>
    <property type="project" value="UniProtKB-ARBA"/>
</dbReference>
<dbReference type="InterPro" id="IPR029055">
    <property type="entry name" value="Ntn_hydrolases_N"/>
</dbReference>
<evidence type="ECO:0000256" key="7">
    <source>
        <dbReference type="ARBA" id="ARBA00022801"/>
    </source>
</evidence>
<keyword evidence="5" id="KW-0645">Protease</keyword>
<dbReference type="GO" id="GO:0005634">
    <property type="term" value="C:nucleus"/>
    <property type="evidence" value="ECO:0007669"/>
    <property type="project" value="UniProtKB-SubCell"/>
</dbReference>
<dbReference type="Pfam" id="PF00227">
    <property type="entry name" value="Proteasome"/>
    <property type="match status" value="1"/>
</dbReference>
<evidence type="ECO:0000256" key="11">
    <source>
        <dbReference type="ARBA" id="ARBA00026071"/>
    </source>
</evidence>
<evidence type="ECO:0000256" key="2">
    <source>
        <dbReference type="ARBA" id="ARBA00004123"/>
    </source>
</evidence>
<keyword evidence="9" id="KW-0865">Zymogen</keyword>
<evidence type="ECO:0000256" key="6">
    <source>
        <dbReference type="ARBA" id="ARBA00022698"/>
    </source>
</evidence>
<comment type="caution">
    <text evidence="13">The sequence shown here is derived from an EMBL/GenBank/DDBJ whole genome shotgun (WGS) entry which is preliminary data.</text>
</comment>
<dbReference type="EMBL" id="JBDJPC010000006">
    <property type="protein sequence ID" value="KAL1497513.1"/>
    <property type="molecule type" value="Genomic_DNA"/>
</dbReference>
<dbReference type="PANTHER" id="PTHR32194">
    <property type="entry name" value="METALLOPROTEASE TLDD"/>
    <property type="match status" value="1"/>
</dbReference>
<accession>A0ABD1ELY3</accession>
<keyword evidence="6" id="KW-0888">Threonine protease</keyword>